<reference evidence="2 3" key="1">
    <citation type="journal article" date="2014" name="Genome Announc.">
        <title>Draft Genome Sequence of the Haloacid-Degrading Burkholderia caribensis Strain MBA4.</title>
        <authorList>
            <person name="Pan Y."/>
            <person name="Kong K.F."/>
            <person name="Tsang J.S."/>
        </authorList>
    </citation>
    <scope>NUCLEOTIDE SEQUENCE [LARGE SCALE GENOMIC DNA]</scope>
    <source>
        <strain evidence="2 3">852011</strain>
    </source>
</reference>
<reference evidence="1 4" key="3">
    <citation type="submission" date="2024-01" db="EMBL/GenBank/DDBJ databases">
        <title>The diversity of rhizobia nodulating Mimosa spp. in eleven states of Brazil covering several biomes is determined by host plant, location, and edaphic factors.</title>
        <authorList>
            <person name="Rouws L."/>
            <person name="Barauna A."/>
            <person name="Beukes C."/>
            <person name="De Faria S.M."/>
            <person name="Gross E."/>
            <person name="Dos Reis Junior F.B."/>
            <person name="Simon M."/>
            <person name="Maluk M."/>
            <person name="Odee D.W."/>
            <person name="Kenicer G."/>
            <person name="Young J.P.W."/>
            <person name="Reis V.M."/>
            <person name="Zilli J."/>
            <person name="James E.K."/>
        </authorList>
    </citation>
    <scope>NUCLEOTIDE SEQUENCE [LARGE SCALE GENOMIC DNA]</scope>
    <source>
        <strain evidence="1 4">JHI1651</strain>
    </source>
</reference>
<sequence length="84" mass="8898">MLQNKNDAAPTGAAKEVHEAARIGAIHVHLSLADDPAFVLMRTSASPNPECKPPMKIARANLQGVLLMLLDAANSQQNEGPRAC</sequence>
<dbReference type="Proteomes" id="UP000509548">
    <property type="component" value="Chromosome 1"/>
</dbReference>
<gene>
    <name evidence="2" type="ORF">A9O66_03985</name>
    <name evidence="1" type="ORF">VOI32_14030</name>
</gene>
<name>A0A9Q6RZ90_9BURK</name>
<organism evidence="2 3">
    <name type="scientific">Paraburkholderia caribensis</name>
    <dbReference type="NCBI Taxonomy" id="75105"/>
    <lineage>
        <taxon>Bacteria</taxon>
        <taxon>Pseudomonadati</taxon>
        <taxon>Pseudomonadota</taxon>
        <taxon>Betaproteobacteria</taxon>
        <taxon>Burkholderiales</taxon>
        <taxon>Burkholderiaceae</taxon>
        <taxon>Paraburkholderia</taxon>
    </lineage>
</organism>
<reference evidence="2" key="2">
    <citation type="submission" date="2016-06" db="EMBL/GenBank/DDBJ databases">
        <authorList>
            <person name="Huang P."/>
            <person name="Jiang X."/>
            <person name="Liu X."/>
        </authorList>
    </citation>
    <scope>NUCLEOTIDE SEQUENCE</scope>
    <source>
        <strain evidence="2">852011</strain>
    </source>
</reference>
<dbReference type="Proteomes" id="UP001462961">
    <property type="component" value="Unassembled WGS sequence"/>
</dbReference>
<protein>
    <submittedName>
        <fullName evidence="2">Uncharacterized protein</fullName>
    </submittedName>
</protein>
<accession>A0A9Q6RZ90</accession>
<dbReference type="EMBL" id="JAYLVJ010000015">
    <property type="protein sequence ID" value="MEO1755049.1"/>
    <property type="molecule type" value="Genomic_DNA"/>
</dbReference>
<evidence type="ECO:0000313" key="2">
    <source>
        <dbReference type="EMBL" id="QLB61616.1"/>
    </source>
</evidence>
<evidence type="ECO:0000313" key="3">
    <source>
        <dbReference type="Proteomes" id="UP000509548"/>
    </source>
</evidence>
<keyword evidence="4" id="KW-1185">Reference proteome</keyword>
<evidence type="ECO:0000313" key="1">
    <source>
        <dbReference type="EMBL" id="MEO1755049.1"/>
    </source>
</evidence>
<proteinExistence type="predicted"/>
<dbReference type="EMBL" id="CP015958">
    <property type="protein sequence ID" value="QLB61616.1"/>
    <property type="molecule type" value="Genomic_DNA"/>
</dbReference>
<dbReference type="RefSeq" id="WP_107203714.1">
    <property type="nucleotide sequence ID" value="NZ_CP015958.1"/>
</dbReference>
<dbReference type="AlphaFoldDB" id="A0A9Q6RZ90"/>
<evidence type="ECO:0000313" key="4">
    <source>
        <dbReference type="Proteomes" id="UP001462961"/>
    </source>
</evidence>